<dbReference type="Gene3D" id="3.30.420.10">
    <property type="entry name" value="Ribonuclease H-like superfamily/Ribonuclease H"/>
    <property type="match status" value="1"/>
</dbReference>
<dbReference type="Proteomes" id="UP000015106">
    <property type="component" value="Chromosome 3"/>
</dbReference>
<reference evidence="2" key="2">
    <citation type="submission" date="2018-03" db="EMBL/GenBank/DDBJ databases">
        <title>The Triticum urartu genome reveals the dynamic nature of wheat genome evolution.</title>
        <authorList>
            <person name="Ling H."/>
            <person name="Ma B."/>
            <person name="Shi X."/>
            <person name="Liu H."/>
            <person name="Dong L."/>
            <person name="Sun H."/>
            <person name="Cao Y."/>
            <person name="Gao Q."/>
            <person name="Zheng S."/>
            <person name="Li Y."/>
            <person name="Yu Y."/>
            <person name="Du H."/>
            <person name="Qi M."/>
            <person name="Li Y."/>
            <person name="Yu H."/>
            <person name="Cui Y."/>
            <person name="Wang N."/>
            <person name="Chen C."/>
            <person name="Wu H."/>
            <person name="Zhao Y."/>
            <person name="Zhang J."/>
            <person name="Li Y."/>
            <person name="Zhou W."/>
            <person name="Zhang B."/>
            <person name="Hu W."/>
            <person name="Eijk M."/>
            <person name="Tang J."/>
            <person name="Witsenboer H."/>
            <person name="Zhao S."/>
            <person name="Li Z."/>
            <person name="Zhang A."/>
            <person name="Wang D."/>
            <person name="Liang C."/>
        </authorList>
    </citation>
    <scope>NUCLEOTIDE SEQUENCE [LARGE SCALE GENOMIC DNA]</scope>
    <source>
        <strain evidence="2">cv. G1812</strain>
    </source>
</reference>
<accession>A0A8R7TWX8</accession>
<protein>
    <recommendedName>
        <fullName evidence="1">Integrase catalytic domain-containing protein</fullName>
    </recommendedName>
</protein>
<dbReference type="PANTHER" id="PTHR42648:SF28">
    <property type="entry name" value="TRANSPOSON-ENCODED PROTEIN WITH RIBONUCLEASE H-LIKE AND RETROVIRUS ZINC FINGER-LIKE DOMAINS"/>
    <property type="match status" value="1"/>
</dbReference>
<proteinExistence type="predicted"/>
<dbReference type="SUPFAM" id="SSF53098">
    <property type="entry name" value="Ribonuclease H-like"/>
    <property type="match status" value="1"/>
</dbReference>
<dbReference type="GO" id="GO:0015074">
    <property type="term" value="P:DNA integration"/>
    <property type="evidence" value="ECO:0007669"/>
    <property type="project" value="InterPro"/>
</dbReference>
<dbReference type="InterPro" id="IPR039537">
    <property type="entry name" value="Retrotran_Ty1/copia-like"/>
</dbReference>
<dbReference type="Gramene" id="TuG1812G0300002691.01.T01">
    <property type="protein sequence ID" value="TuG1812G0300002691.01.T01.cds302731"/>
    <property type="gene ID" value="TuG1812G0300002691.01"/>
</dbReference>
<organism evidence="2 3">
    <name type="scientific">Triticum urartu</name>
    <name type="common">Red wild einkorn</name>
    <name type="synonym">Crithodium urartu</name>
    <dbReference type="NCBI Taxonomy" id="4572"/>
    <lineage>
        <taxon>Eukaryota</taxon>
        <taxon>Viridiplantae</taxon>
        <taxon>Streptophyta</taxon>
        <taxon>Embryophyta</taxon>
        <taxon>Tracheophyta</taxon>
        <taxon>Spermatophyta</taxon>
        <taxon>Magnoliopsida</taxon>
        <taxon>Liliopsida</taxon>
        <taxon>Poales</taxon>
        <taxon>Poaceae</taxon>
        <taxon>BOP clade</taxon>
        <taxon>Pooideae</taxon>
        <taxon>Triticodae</taxon>
        <taxon>Triticeae</taxon>
        <taxon>Triticinae</taxon>
        <taxon>Triticum</taxon>
    </lineage>
</organism>
<name>A0A8R7TWX8_TRIUA</name>
<dbReference type="GO" id="GO:0003676">
    <property type="term" value="F:nucleic acid binding"/>
    <property type="evidence" value="ECO:0007669"/>
    <property type="project" value="InterPro"/>
</dbReference>
<dbReference type="PANTHER" id="PTHR42648">
    <property type="entry name" value="TRANSPOSASE, PUTATIVE-RELATED"/>
    <property type="match status" value="1"/>
</dbReference>
<dbReference type="EnsemblPlants" id="TuG1812G0300002691.01.T01">
    <property type="protein sequence ID" value="TuG1812G0300002691.01.T01.cds302731"/>
    <property type="gene ID" value="TuG1812G0300002691.01"/>
</dbReference>
<dbReference type="PROSITE" id="PS50994">
    <property type="entry name" value="INTEGRASE"/>
    <property type="match status" value="1"/>
</dbReference>
<dbReference type="Pfam" id="PF25597">
    <property type="entry name" value="SH3_retrovirus"/>
    <property type="match status" value="1"/>
</dbReference>
<evidence type="ECO:0000313" key="2">
    <source>
        <dbReference type="EnsemblPlants" id="TuG1812G0300002691.01.T01.cds302731"/>
    </source>
</evidence>
<reference evidence="2" key="3">
    <citation type="submission" date="2022-06" db="UniProtKB">
        <authorList>
            <consortium name="EnsemblPlants"/>
        </authorList>
    </citation>
    <scope>IDENTIFICATION</scope>
</reference>
<reference evidence="3" key="1">
    <citation type="journal article" date="2013" name="Nature">
        <title>Draft genome of the wheat A-genome progenitor Triticum urartu.</title>
        <authorList>
            <person name="Ling H.Q."/>
            <person name="Zhao S."/>
            <person name="Liu D."/>
            <person name="Wang J."/>
            <person name="Sun H."/>
            <person name="Zhang C."/>
            <person name="Fan H."/>
            <person name="Li D."/>
            <person name="Dong L."/>
            <person name="Tao Y."/>
            <person name="Gao C."/>
            <person name="Wu H."/>
            <person name="Li Y."/>
            <person name="Cui Y."/>
            <person name="Guo X."/>
            <person name="Zheng S."/>
            <person name="Wang B."/>
            <person name="Yu K."/>
            <person name="Liang Q."/>
            <person name="Yang W."/>
            <person name="Lou X."/>
            <person name="Chen J."/>
            <person name="Feng M."/>
            <person name="Jian J."/>
            <person name="Zhang X."/>
            <person name="Luo G."/>
            <person name="Jiang Y."/>
            <person name="Liu J."/>
            <person name="Wang Z."/>
            <person name="Sha Y."/>
            <person name="Zhang B."/>
            <person name="Wu H."/>
            <person name="Tang D."/>
            <person name="Shen Q."/>
            <person name="Xue P."/>
            <person name="Zou S."/>
            <person name="Wang X."/>
            <person name="Liu X."/>
            <person name="Wang F."/>
            <person name="Yang Y."/>
            <person name="An X."/>
            <person name="Dong Z."/>
            <person name="Zhang K."/>
            <person name="Zhang X."/>
            <person name="Luo M.C."/>
            <person name="Dvorak J."/>
            <person name="Tong Y."/>
            <person name="Wang J."/>
            <person name="Yang H."/>
            <person name="Li Z."/>
            <person name="Wang D."/>
            <person name="Zhang A."/>
            <person name="Wang J."/>
        </authorList>
    </citation>
    <scope>NUCLEOTIDE SEQUENCE</scope>
    <source>
        <strain evidence="3">cv. G1812</strain>
    </source>
</reference>
<dbReference type="InterPro" id="IPR001584">
    <property type="entry name" value="Integrase_cat-core"/>
</dbReference>
<sequence length="158" mass="17995">MSGEPQQNGVAERHNRTLMDMVRSMVSNSSLPVNLWMEALKTTVHILNRVPSKSVPKTPYELWTGKKPRLNYLHVWGCPSEAKIFNPHIGKLDPKTVSCHFIGYPATSKGFHFYCPTRTTKFVETRHAKFLENVNVSGSSETRKITLEENRTDIPLPM</sequence>
<evidence type="ECO:0000313" key="3">
    <source>
        <dbReference type="Proteomes" id="UP000015106"/>
    </source>
</evidence>
<dbReference type="InterPro" id="IPR036397">
    <property type="entry name" value="RNaseH_sf"/>
</dbReference>
<keyword evidence="3" id="KW-1185">Reference proteome</keyword>
<evidence type="ECO:0000259" key="1">
    <source>
        <dbReference type="PROSITE" id="PS50994"/>
    </source>
</evidence>
<dbReference type="AlphaFoldDB" id="A0A8R7TWX8"/>
<dbReference type="InterPro" id="IPR057670">
    <property type="entry name" value="SH3_retrovirus"/>
</dbReference>
<dbReference type="InterPro" id="IPR012337">
    <property type="entry name" value="RNaseH-like_sf"/>
</dbReference>
<feature type="domain" description="Integrase catalytic" evidence="1">
    <location>
        <begin position="1"/>
        <end position="67"/>
    </location>
</feature>